<evidence type="ECO:0000256" key="1">
    <source>
        <dbReference type="SAM" id="MobiDB-lite"/>
    </source>
</evidence>
<comment type="caution">
    <text evidence="2">The sequence shown here is derived from an EMBL/GenBank/DDBJ whole genome shotgun (WGS) entry which is preliminary data.</text>
</comment>
<dbReference type="InterPro" id="IPR019129">
    <property type="entry name" value="Folate-sensitive_fs_Fra10Ac1"/>
</dbReference>
<dbReference type="PANTHER" id="PTHR11567:SF25">
    <property type="entry name" value="PROTEIN FRA10AC1"/>
    <property type="match status" value="1"/>
</dbReference>
<dbReference type="InterPro" id="IPR050645">
    <property type="entry name" value="Histidine_acid_phosphatase"/>
</dbReference>
<gene>
    <name evidence="2" type="primary">Fra10ac1</name>
    <name evidence="2" type="ORF">CDAR_537501</name>
</gene>
<evidence type="ECO:0000313" key="3">
    <source>
        <dbReference type="Proteomes" id="UP001054837"/>
    </source>
</evidence>
<dbReference type="EMBL" id="BPLQ01004073">
    <property type="protein sequence ID" value="GIY05379.1"/>
    <property type="molecule type" value="Genomic_DNA"/>
</dbReference>
<accession>A0AAV4QAP9</accession>
<protein>
    <submittedName>
        <fullName evidence="2">Protein FRA10AC1 homolog</fullName>
    </submittedName>
</protein>
<dbReference type="PANTHER" id="PTHR11567">
    <property type="entry name" value="ACID PHOSPHATASE-RELATED"/>
    <property type="match status" value="1"/>
</dbReference>
<evidence type="ECO:0000313" key="2">
    <source>
        <dbReference type="EMBL" id="GIY05379.1"/>
    </source>
</evidence>
<feature type="compositionally biased region" description="Basic and acidic residues" evidence="1">
    <location>
        <begin position="251"/>
        <end position="277"/>
    </location>
</feature>
<dbReference type="Pfam" id="PF09725">
    <property type="entry name" value="Fra10Ac1"/>
    <property type="match status" value="1"/>
</dbReference>
<proteinExistence type="predicted"/>
<organism evidence="2 3">
    <name type="scientific">Caerostris darwini</name>
    <dbReference type="NCBI Taxonomy" id="1538125"/>
    <lineage>
        <taxon>Eukaryota</taxon>
        <taxon>Metazoa</taxon>
        <taxon>Ecdysozoa</taxon>
        <taxon>Arthropoda</taxon>
        <taxon>Chelicerata</taxon>
        <taxon>Arachnida</taxon>
        <taxon>Araneae</taxon>
        <taxon>Araneomorphae</taxon>
        <taxon>Entelegynae</taxon>
        <taxon>Araneoidea</taxon>
        <taxon>Araneidae</taxon>
        <taxon>Caerostris</taxon>
    </lineage>
</organism>
<reference evidence="2 3" key="1">
    <citation type="submission" date="2021-06" db="EMBL/GenBank/DDBJ databases">
        <title>Caerostris darwini draft genome.</title>
        <authorList>
            <person name="Kono N."/>
            <person name="Arakawa K."/>
        </authorList>
    </citation>
    <scope>NUCLEOTIDE SEQUENCE [LARGE SCALE GENOMIC DNA]</scope>
</reference>
<dbReference type="Proteomes" id="UP001054837">
    <property type="component" value="Unassembled WGS sequence"/>
</dbReference>
<dbReference type="AlphaFoldDB" id="A0AAV4QAP9"/>
<keyword evidence="3" id="KW-1185">Reference proteome</keyword>
<sequence>MEENRNYFTIPINEDYDSEFEYDVGDKRKARQDLATKAPVSKVYKPNKQDYPEQCAYEQSKVQRQAYLSLDAYTRHKKLINDYVLCYEGATAKLKRNTSNYKTDQDIIRENHRFLWEEKDEAHTWGEQLAKKYYDRLFKEYCLCDLTRYKEKKVGMRWRNEKEVVVGKGQFFCGNVHCEKQDGLESWEVLFGYHELGEKKNALVKLRLCDKCSYKLHYGYKGKAALKKKNKKGKRQEKEVDSNHIDNITESNKDSNTESSDNKTKVPDEGDIWKQPIKEDVEQSKEDAFEEFLEDLFL</sequence>
<dbReference type="GO" id="GO:0016791">
    <property type="term" value="F:phosphatase activity"/>
    <property type="evidence" value="ECO:0007669"/>
    <property type="project" value="TreeGrafter"/>
</dbReference>
<name>A0AAV4QAP9_9ARAC</name>
<feature type="region of interest" description="Disordered" evidence="1">
    <location>
        <begin position="229"/>
        <end position="277"/>
    </location>
</feature>